<proteinExistence type="predicted"/>
<name>A0AAD7ZJJ2_DIPPU</name>
<sequence>MEGTKLLPKTRVHEDRHTWIPLQSMYDKRVPSRIEPVPLQAMRPKMPTIPPY</sequence>
<dbReference type="Proteomes" id="UP001233999">
    <property type="component" value="Unassembled WGS sequence"/>
</dbReference>
<reference evidence="1" key="2">
    <citation type="submission" date="2023-05" db="EMBL/GenBank/DDBJ databases">
        <authorList>
            <person name="Fouks B."/>
        </authorList>
    </citation>
    <scope>NUCLEOTIDE SEQUENCE</scope>
    <source>
        <strain evidence="1">Stay&amp;Tobe</strain>
        <tissue evidence="1">Testes</tissue>
    </source>
</reference>
<organism evidence="1 2">
    <name type="scientific">Diploptera punctata</name>
    <name type="common">Pacific beetle cockroach</name>
    <dbReference type="NCBI Taxonomy" id="6984"/>
    <lineage>
        <taxon>Eukaryota</taxon>
        <taxon>Metazoa</taxon>
        <taxon>Ecdysozoa</taxon>
        <taxon>Arthropoda</taxon>
        <taxon>Hexapoda</taxon>
        <taxon>Insecta</taxon>
        <taxon>Pterygota</taxon>
        <taxon>Neoptera</taxon>
        <taxon>Polyneoptera</taxon>
        <taxon>Dictyoptera</taxon>
        <taxon>Blattodea</taxon>
        <taxon>Blaberoidea</taxon>
        <taxon>Blaberidae</taxon>
        <taxon>Diplopterinae</taxon>
        <taxon>Diploptera</taxon>
    </lineage>
</organism>
<comment type="caution">
    <text evidence="1">The sequence shown here is derived from an EMBL/GenBank/DDBJ whole genome shotgun (WGS) entry which is preliminary data.</text>
</comment>
<dbReference type="AlphaFoldDB" id="A0AAD7ZJJ2"/>
<evidence type="ECO:0000313" key="1">
    <source>
        <dbReference type="EMBL" id="KAJ9581919.1"/>
    </source>
</evidence>
<evidence type="ECO:0000313" key="2">
    <source>
        <dbReference type="Proteomes" id="UP001233999"/>
    </source>
</evidence>
<gene>
    <name evidence="1" type="ORF">L9F63_003739</name>
</gene>
<reference evidence="1" key="1">
    <citation type="journal article" date="2023" name="IScience">
        <title>Live-bearing cockroach genome reveals convergent evolutionary mechanisms linked to viviparity in insects and beyond.</title>
        <authorList>
            <person name="Fouks B."/>
            <person name="Harrison M.C."/>
            <person name="Mikhailova A.A."/>
            <person name="Marchal E."/>
            <person name="English S."/>
            <person name="Carruthers M."/>
            <person name="Jennings E.C."/>
            <person name="Chiamaka E.L."/>
            <person name="Frigard R.A."/>
            <person name="Pippel M."/>
            <person name="Attardo G.M."/>
            <person name="Benoit J.B."/>
            <person name="Bornberg-Bauer E."/>
            <person name="Tobe S.S."/>
        </authorList>
    </citation>
    <scope>NUCLEOTIDE SEQUENCE</scope>
    <source>
        <strain evidence="1">Stay&amp;Tobe</strain>
    </source>
</reference>
<dbReference type="EMBL" id="JASPKZ010007835">
    <property type="protein sequence ID" value="KAJ9581919.1"/>
    <property type="molecule type" value="Genomic_DNA"/>
</dbReference>
<protein>
    <submittedName>
        <fullName evidence="1">Uncharacterized protein</fullName>
    </submittedName>
</protein>
<accession>A0AAD7ZJJ2</accession>
<keyword evidence="2" id="KW-1185">Reference proteome</keyword>